<reference evidence="4" key="2">
    <citation type="submission" date="2020-05" db="UniProtKB">
        <authorList>
            <consortium name="EnsemblMetazoa"/>
        </authorList>
    </citation>
    <scope>IDENTIFICATION</scope>
    <source>
        <strain evidence="4">WRAIR2</strain>
    </source>
</reference>
<dbReference type="GO" id="GO:0008061">
    <property type="term" value="F:chitin binding"/>
    <property type="evidence" value="ECO:0007669"/>
    <property type="project" value="InterPro"/>
</dbReference>
<evidence type="ECO:0000256" key="2">
    <source>
        <dbReference type="SAM" id="SignalP"/>
    </source>
</evidence>
<dbReference type="InterPro" id="IPR029070">
    <property type="entry name" value="Chitinase_insertion_sf"/>
</dbReference>
<evidence type="ECO:0000259" key="3">
    <source>
        <dbReference type="PROSITE" id="PS51910"/>
    </source>
</evidence>
<dbReference type="EnsemblMetazoa" id="ADIR002691-RA">
    <property type="protein sequence ID" value="ADIR002691-PA"/>
    <property type="gene ID" value="ADIR002691"/>
</dbReference>
<dbReference type="Gene3D" id="3.10.50.10">
    <property type="match status" value="1"/>
</dbReference>
<dbReference type="STRING" id="7168.A0A182N4X6"/>
<dbReference type="InterPro" id="IPR050314">
    <property type="entry name" value="Glycosyl_Hydrlase_18"/>
</dbReference>
<keyword evidence="1 2" id="KW-0732">Signal</keyword>
<dbReference type="GO" id="GO:0005576">
    <property type="term" value="C:extracellular region"/>
    <property type="evidence" value="ECO:0007669"/>
    <property type="project" value="TreeGrafter"/>
</dbReference>
<proteinExistence type="predicted"/>
<evidence type="ECO:0000313" key="5">
    <source>
        <dbReference type="Proteomes" id="UP000075884"/>
    </source>
</evidence>
<dbReference type="VEuPathDB" id="VectorBase:ADIR002691"/>
<dbReference type="InterPro" id="IPR017853">
    <property type="entry name" value="GH"/>
</dbReference>
<dbReference type="SMART" id="SM00636">
    <property type="entry name" value="Glyco_18"/>
    <property type="match status" value="1"/>
</dbReference>
<dbReference type="PROSITE" id="PS51910">
    <property type="entry name" value="GH18_2"/>
    <property type="match status" value="1"/>
</dbReference>
<dbReference type="PANTHER" id="PTHR11177:SF144">
    <property type="entry name" value="CHITINASE 5"/>
    <property type="match status" value="1"/>
</dbReference>
<sequence>MLKLRVCKLVTLALVFFLIDTEVCGQAERVVCSFSRSAAHRTGEYAFPIKDIPVELCTHVVFSRIEIDTTTKAYLVKGATFNEDWQKIQSLRQANPQLKLIISIQSLTIMHIASVEEQRKTLIENILGTMETLDLDGVEILLTDVAFAFSEEIFPLVEDLKSRFVAAGRPACEVIVLVEIENSWIDYKRLCSLVDFVHLIAFNDRKPVYRGSDLNPFSKVLFNVGDSKNLTLERAVQYWIDSKCPASKIVLTTVYMAQTYTLAKAKHTGQVEELTDLCSLSIESHYCRYNEFCQILKSGEWTLGWDDMEGLAPHAIQGDRWVAYENEASMQRKGEIARAKGLAGVFGVSLDNDDYLANCGPVYPLTKALRRSFLQTTD</sequence>
<dbReference type="Pfam" id="PF00704">
    <property type="entry name" value="Glyco_hydro_18"/>
    <property type="match status" value="1"/>
</dbReference>
<evidence type="ECO:0000256" key="1">
    <source>
        <dbReference type="ARBA" id="ARBA00022729"/>
    </source>
</evidence>
<protein>
    <recommendedName>
        <fullName evidence="3">GH18 domain-containing protein</fullName>
    </recommendedName>
</protein>
<dbReference type="AlphaFoldDB" id="A0A182N4X6"/>
<reference evidence="5" key="1">
    <citation type="submission" date="2013-03" db="EMBL/GenBank/DDBJ databases">
        <title>The Genome Sequence of Anopheles dirus WRAIR2.</title>
        <authorList>
            <consortium name="The Broad Institute Genomics Platform"/>
            <person name="Neafsey D.E."/>
            <person name="Walton C."/>
            <person name="Walker B."/>
            <person name="Young S.K."/>
            <person name="Zeng Q."/>
            <person name="Gargeya S."/>
            <person name="Fitzgerald M."/>
            <person name="Haas B."/>
            <person name="Abouelleil A."/>
            <person name="Allen A.W."/>
            <person name="Alvarado L."/>
            <person name="Arachchi H.M."/>
            <person name="Berlin A.M."/>
            <person name="Chapman S.B."/>
            <person name="Gainer-Dewar J."/>
            <person name="Goldberg J."/>
            <person name="Griggs A."/>
            <person name="Gujja S."/>
            <person name="Hansen M."/>
            <person name="Howarth C."/>
            <person name="Imamovic A."/>
            <person name="Ireland A."/>
            <person name="Larimer J."/>
            <person name="McCowan C."/>
            <person name="Murphy C."/>
            <person name="Pearson M."/>
            <person name="Poon T.W."/>
            <person name="Priest M."/>
            <person name="Roberts A."/>
            <person name="Saif S."/>
            <person name="Shea T."/>
            <person name="Sisk P."/>
            <person name="Sykes S."/>
            <person name="Wortman J."/>
            <person name="Nusbaum C."/>
            <person name="Birren B."/>
        </authorList>
    </citation>
    <scope>NUCLEOTIDE SEQUENCE [LARGE SCALE GENOMIC DNA]</scope>
    <source>
        <strain evidence="5">WRAIR2</strain>
    </source>
</reference>
<dbReference type="PANTHER" id="PTHR11177">
    <property type="entry name" value="CHITINASE"/>
    <property type="match status" value="1"/>
</dbReference>
<dbReference type="SUPFAM" id="SSF51445">
    <property type="entry name" value="(Trans)glycosidases"/>
    <property type="match status" value="1"/>
</dbReference>
<keyword evidence="5" id="KW-1185">Reference proteome</keyword>
<dbReference type="GO" id="GO:0004568">
    <property type="term" value="F:chitinase activity"/>
    <property type="evidence" value="ECO:0007669"/>
    <property type="project" value="TreeGrafter"/>
</dbReference>
<dbReference type="GO" id="GO:0005975">
    <property type="term" value="P:carbohydrate metabolic process"/>
    <property type="evidence" value="ECO:0007669"/>
    <property type="project" value="InterPro"/>
</dbReference>
<feature type="chain" id="PRO_5008129415" description="GH18 domain-containing protein" evidence="2">
    <location>
        <begin position="26"/>
        <end position="378"/>
    </location>
</feature>
<dbReference type="InterPro" id="IPR011583">
    <property type="entry name" value="Chitinase_II/V-like_cat"/>
</dbReference>
<feature type="signal peptide" evidence="2">
    <location>
        <begin position="1"/>
        <end position="25"/>
    </location>
</feature>
<dbReference type="Proteomes" id="UP000075884">
    <property type="component" value="Unassembled WGS sequence"/>
</dbReference>
<dbReference type="Gene3D" id="3.20.20.80">
    <property type="entry name" value="Glycosidases"/>
    <property type="match status" value="1"/>
</dbReference>
<organism evidence="4 5">
    <name type="scientific">Anopheles dirus</name>
    <dbReference type="NCBI Taxonomy" id="7168"/>
    <lineage>
        <taxon>Eukaryota</taxon>
        <taxon>Metazoa</taxon>
        <taxon>Ecdysozoa</taxon>
        <taxon>Arthropoda</taxon>
        <taxon>Hexapoda</taxon>
        <taxon>Insecta</taxon>
        <taxon>Pterygota</taxon>
        <taxon>Neoptera</taxon>
        <taxon>Endopterygota</taxon>
        <taxon>Diptera</taxon>
        <taxon>Nematocera</taxon>
        <taxon>Culicoidea</taxon>
        <taxon>Culicidae</taxon>
        <taxon>Anophelinae</taxon>
        <taxon>Anopheles</taxon>
    </lineage>
</organism>
<accession>A0A182N4X6</accession>
<dbReference type="InterPro" id="IPR001223">
    <property type="entry name" value="Glyco_hydro18_cat"/>
</dbReference>
<dbReference type="SUPFAM" id="SSF54556">
    <property type="entry name" value="Chitinase insertion domain"/>
    <property type="match status" value="1"/>
</dbReference>
<evidence type="ECO:0000313" key="4">
    <source>
        <dbReference type="EnsemblMetazoa" id="ADIR002691-PA"/>
    </source>
</evidence>
<feature type="domain" description="GH18" evidence="3">
    <location>
        <begin position="28"/>
        <end position="376"/>
    </location>
</feature>
<dbReference type="GO" id="GO:0006032">
    <property type="term" value="P:chitin catabolic process"/>
    <property type="evidence" value="ECO:0007669"/>
    <property type="project" value="TreeGrafter"/>
</dbReference>
<name>A0A182N4X6_9DIPT</name>